<reference evidence="11" key="1">
    <citation type="submission" date="2016-10" db="EMBL/GenBank/DDBJ databases">
        <authorList>
            <person name="Varghese N."/>
            <person name="Submissions S."/>
        </authorList>
    </citation>
    <scope>NUCLEOTIDE SEQUENCE [LARGE SCALE GENOMIC DNA]</scope>
    <source>
        <strain evidence="11">DSM 22965</strain>
    </source>
</reference>
<feature type="domain" description="MacB-like periplasmic core" evidence="9">
    <location>
        <begin position="21"/>
        <end position="261"/>
    </location>
</feature>
<dbReference type="AlphaFoldDB" id="A0A1H1NQR7"/>
<keyword evidence="5 7" id="KW-0472">Membrane</keyword>
<proteinExistence type="inferred from homology"/>
<keyword evidence="2" id="KW-1003">Cell membrane</keyword>
<evidence type="ECO:0000259" key="9">
    <source>
        <dbReference type="Pfam" id="PF12704"/>
    </source>
</evidence>
<evidence type="ECO:0000256" key="5">
    <source>
        <dbReference type="ARBA" id="ARBA00023136"/>
    </source>
</evidence>
<evidence type="ECO:0000313" key="11">
    <source>
        <dbReference type="Proteomes" id="UP000199649"/>
    </source>
</evidence>
<dbReference type="RefSeq" id="WP_092666287.1">
    <property type="nucleotide sequence ID" value="NZ_LT629734.1"/>
</dbReference>
<dbReference type="InterPro" id="IPR050250">
    <property type="entry name" value="Macrolide_Exporter_MacB"/>
</dbReference>
<accession>A0A1H1NQR7</accession>
<dbReference type="PANTHER" id="PTHR30572">
    <property type="entry name" value="MEMBRANE COMPONENT OF TRANSPORTER-RELATED"/>
    <property type="match status" value="1"/>
</dbReference>
<feature type="domain" description="ABC3 transporter permease C-terminal" evidence="8">
    <location>
        <begin position="297"/>
        <end position="420"/>
    </location>
</feature>
<evidence type="ECO:0000256" key="4">
    <source>
        <dbReference type="ARBA" id="ARBA00022989"/>
    </source>
</evidence>
<keyword evidence="3 7" id="KW-0812">Transmembrane</keyword>
<dbReference type="GO" id="GO:0005886">
    <property type="term" value="C:plasma membrane"/>
    <property type="evidence" value="ECO:0007669"/>
    <property type="project" value="UniProtKB-SubCell"/>
</dbReference>
<evidence type="ECO:0000256" key="6">
    <source>
        <dbReference type="ARBA" id="ARBA00038076"/>
    </source>
</evidence>
<feature type="transmembrane region" description="Helical" evidence="7">
    <location>
        <begin position="390"/>
        <end position="410"/>
    </location>
</feature>
<dbReference type="InterPro" id="IPR003838">
    <property type="entry name" value="ABC3_permease_C"/>
</dbReference>
<evidence type="ECO:0000256" key="1">
    <source>
        <dbReference type="ARBA" id="ARBA00004651"/>
    </source>
</evidence>
<evidence type="ECO:0000256" key="2">
    <source>
        <dbReference type="ARBA" id="ARBA00022475"/>
    </source>
</evidence>
<organism evidence="10 11">
    <name type="scientific">Agrococcus carbonis</name>
    <dbReference type="NCBI Taxonomy" id="684552"/>
    <lineage>
        <taxon>Bacteria</taxon>
        <taxon>Bacillati</taxon>
        <taxon>Actinomycetota</taxon>
        <taxon>Actinomycetes</taxon>
        <taxon>Micrococcales</taxon>
        <taxon>Microbacteriaceae</taxon>
        <taxon>Agrococcus</taxon>
    </lineage>
</organism>
<comment type="subcellular location">
    <subcellularLocation>
        <location evidence="1">Cell membrane</location>
        <topology evidence="1">Multi-pass membrane protein</topology>
    </subcellularLocation>
</comment>
<evidence type="ECO:0000313" key="10">
    <source>
        <dbReference type="EMBL" id="SDS01298.1"/>
    </source>
</evidence>
<dbReference type="GO" id="GO:0022857">
    <property type="term" value="F:transmembrane transporter activity"/>
    <property type="evidence" value="ECO:0007669"/>
    <property type="project" value="TreeGrafter"/>
</dbReference>
<dbReference type="STRING" id="684552.SAMN04489719_1336"/>
<evidence type="ECO:0000256" key="3">
    <source>
        <dbReference type="ARBA" id="ARBA00022692"/>
    </source>
</evidence>
<comment type="similarity">
    <text evidence="6">Belongs to the ABC-4 integral membrane protein family.</text>
</comment>
<dbReference type="EMBL" id="LT629734">
    <property type="protein sequence ID" value="SDS01298.1"/>
    <property type="molecule type" value="Genomic_DNA"/>
</dbReference>
<sequence length="427" mass="43501">MRAADVLGSAVRNTFRSKLRTSLTVIAIVIGAFTLSITSAIGAGVSSYIDAQLGMVGAPHALVVTPAAEDGAGGDGPREYDPERSVAGGAAGPVALSGMSAADFDDIAGVAGVERVQPIAMLAVDFIETAGSDRFELAIDPSSEAMQFDLAAGSHVADVAERQLLLPTPYVEALGFADAADAVGATVTLGVTDAVGQQHEVTAVVAGVAQASLLEPGAESNQSLTDALVDTASTGRADSGGAVHYAAVAFAAEDVTDEQLQAIKDDLAAIGFQAMTVDDQIGMFRAVIDGIVNVLNAFAIIALIAAGFGIVNTLLMSVQERTREIGLMKAMGMGSGRVFGLFTTEAVFIGLLGSAIGAGLAIVAGTLASGALAETLFAELPGLQIMRFEAVPVLTVMLIVMAIAFLAGTLPARRAARQHPIEALRYE</sequence>
<name>A0A1H1NQR7_9MICO</name>
<keyword evidence="11" id="KW-1185">Reference proteome</keyword>
<dbReference type="Proteomes" id="UP000199649">
    <property type="component" value="Chromosome I"/>
</dbReference>
<feature type="transmembrane region" description="Helical" evidence="7">
    <location>
        <begin position="339"/>
        <end position="370"/>
    </location>
</feature>
<dbReference type="PANTHER" id="PTHR30572:SF4">
    <property type="entry name" value="ABC TRANSPORTER PERMEASE YTRF"/>
    <property type="match status" value="1"/>
</dbReference>
<feature type="transmembrane region" description="Helical" evidence="7">
    <location>
        <begin position="294"/>
        <end position="318"/>
    </location>
</feature>
<evidence type="ECO:0000256" key="7">
    <source>
        <dbReference type="SAM" id="Phobius"/>
    </source>
</evidence>
<dbReference type="OrthoDB" id="9780560at2"/>
<dbReference type="Pfam" id="PF12704">
    <property type="entry name" value="MacB_PCD"/>
    <property type="match status" value="1"/>
</dbReference>
<dbReference type="InterPro" id="IPR025857">
    <property type="entry name" value="MacB_PCD"/>
</dbReference>
<dbReference type="Pfam" id="PF02687">
    <property type="entry name" value="FtsX"/>
    <property type="match status" value="1"/>
</dbReference>
<feature type="transmembrane region" description="Helical" evidence="7">
    <location>
        <begin position="21"/>
        <end position="45"/>
    </location>
</feature>
<protein>
    <submittedName>
        <fullName evidence="10">Putative ABC transport system permease protein</fullName>
    </submittedName>
</protein>
<keyword evidence="4 7" id="KW-1133">Transmembrane helix</keyword>
<evidence type="ECO:0000259" key="8">
    <source>
        <dbReference type="Pfam" id="PF02687"/>
    </source>
</evidence>
<gene>
    <name evidence="10" type="ORF">SAMN04489719_1336</name>
</gene>